<evidence type="ECO:0000313" key="13">
    <source>
        <dbReference type="Proteomes" id="UP000467252"/>
    </source>
</evidence>
<organism evidence="12 13">
    <name type="scientific">Mycolicibacterium pulveris</name>
    <name type="common">Mycobacterium pulveris</name>
    <dbReference type="NCBI Taxonomy" id="36813"/>
    <lineage>
        <taxon>Bacteria</taxon>
        <taxon>Bacillati</taxon>
        <taxon>Actinomycetota</taxon>
        <taxon>Actinomycetes</taxon>
        <taxon>Mycobacteriales</taxon>
        <taxon>Mycobacteriaceae</taxon>
        <taxon>Mycolicibacterium</taxon>
    </lineage>
</organism>
<dbReference type="AlphaFoldDB" id="A0A7I7UJV5"/>
<reference evidence="12 13" key="1">
    <citation type="journal article" date="2019" name="Emerg. Microbes Infect.">
        <title>Comprehensive subspecies identification of 175 nontuberculous mycobacteria species based on 7547 genomic profiles.</title>
        <authorList>
            <person name="Matsumoto Y."/>
            <person name="Kinjo T."/>
            <person name="Motooka D."/>
            <person name="Nabeya D."/>
            <person name="Jung N."/>
            <person name="Uechi K."/>
            <person name="Horii T."/>
            <person name="Iida T."/>
            <person name="Fujita J."/>
            <person name="Nakamura S."/>
        </authorList>
    </citation>
    <scope>NUCLEOTIDE SEQUENCE [LARGE SCALE GENOMIC DNA]</scope>
    <source>
        <strain evidence="12 13">JCM 6370</strain>
    </source>
</reference>
<dbReference type="PROSITE" id="PS00059">
    <property type="entry name" value="ADH_ZINC"/>
    <property type="match status" value="1"/>
</dbReference>
<dbReference type="InterPro" id="IPR011032">
    <property type="entry name" value="GroES-like_sf"/>
</dbReference>
<evidence type="ECO:0000256" key="2">
    <source>
        <dbReference type="ARBA" id="ARBA00008072"/>
    </source>
</evidence>
<dbReference type="InterPro" id="IPR020843">
    <property type="entry name" value="ER"/>
</dbReference>
<dbReference type="InterPro" id="IPR002328">
    <property type="entry name" value="ADH_Zn_CS"/>
</dbReference>
<dbReference type="GO" id="GO:0005829">
    <property type="term" value="C:cytosol"/>
    <property type="evidence" value="ECO:0007669"/>
    <property type="project" value="TreeGrafter"/>
</dbReference>
<evidence type="ECO:0000256" key="9">
    <source>
        <dbReference type="ARBA" id="ARBA00049243"/>
    </source>
</evidence>
<keyword evidence="7" id="KW-0520">NAD</keyword>
<evidence type="ECO:0000256" key="3">
    <source>
        <dbReference type="ARBA" id="ARBA00013190"/>
    </source>
</evidence>
<protein>
    <recommendedName>
        <fullName evidence="3">alcohol dehydrogenase</fullName>
        <ecNumber evidence="3">1.1.1.1</ecNumber>
    </recommendedName>
</protein>
<dbReference type="Pfam" id="PF00107">
    <property type="entry name" value="ADH_zinc_N"/>
    <property type="match status" value="1"/>
</dbReference>
<evidence type="ECO:0000256" key="6">
    <source>
        <dbReference type="ARBA" id="ARBA00023002"/>
    </source>
</evidence>
<evidence type="ECO:0000256" key="7">
    <source>
        <dbReference type="ARBA" id="ARBA00023027"/>
    </source>
</evidence>
<evidence type="ECO:0000256" key="4">
    <source>
        <dbReference type="ARBA" id="ARBA00022723"/>
    </source>
</evidence>
<comment type="catalytic activity">
    <reaction evidence="8">
        <text>a secondary alcohol + NAD(+) = a ketone + NADH + H(+)</text>
        <dbReference type="Rhea" id="RHEA:10740"/>
        <dbReference type="ChEBI" id="CHEBI:15378"/>
        <dbReference type="ChEBI" id="CHEBI:17087"/>
        <dbReference type="ChEBI" id="CHEBI:35681"/>
        <dbReference type="ChEBI" id="CHEBI:57540"/>
        <dbReference type="ChEBI" id="CHEBI:57945"/>
        <dbReference type="EC" id="1.1.1.1"/>
    </reaction>
</comment>
<dbReference type="Proteomes" id="UP000467252">
    <property type="component" value="Chromosome"/>
</dbReference>
<keyword evidence="6" id="KW-0560">Oxidoreductase</keyword>
<keyword evidence="4 10" id="KW-0479">Metal-binding</keyword>
<accession>A0A7I7UJV5</accession>
<comment type="catalytic activity">
    <reaction evidence="9">
        <text>a primary alcohol + NAD(+) = an aldehyde + NADH + H(+)</text>
        <dbReference type="Rhea" id="RHEA:10736"/>
        <dbReference type="ChEBI" id="CHEBI:15378"/>
        <dbReference type="ChEBI" id="CHEBI:15734"/>
        <dbReference type="ChEBI" id="CHEBI:17478"/>
        <dbReference type="ChEBI" id="CHEBI:57540"/>
        <dbReference type="ChEBI" id="CHEBI:57945"/>
        <dbReference type="EC" id="1.1.1.1"/>
    </reaction>
</comment>
<comment type="similarity">
    <text evidence="2 10">Belongs to the zinc-containing alcohol dehydrogenase family.</text>
</comment>
<dbReference type="InterPro" id="IPR023921">
    <property type="entry name" value="ADH_Zn_actinomycetes"/>
</dbReference>
<feature type="domain" description="Enoyl reductase (ER)" evidence="11">
    <location>
        <begin position="10"/>
        <end position="362"/>
    </location>
</feature>
<dbReference type="GO" id="GO:0004022">
    <property type="term" value="F:alcohol dehydrogenase (NAD+) activity"/>
    <property type="evidence" value="ECO:0007669"/>
    <property type="project" value="UniProtKB-EC"/>
</dbReference>
<dbReference type="Pfam" id="PF08240">
    <property type="entry name" value="ADH_N"/>
    <property type="match status" value="1"/>
</dbReference>
<evidence type="ECO:0000256" key="1">
    <source>
        <dbReference type="ARBA" id="ARBA00001947"/>
    </source>
</evidence>
<evidence type="ECO:0000313" key="12">
    <source>
        <dbReference type="EMBL" id="BBY81645.1"/>
    </source>
</evidence>
<dbReference type="SUPFAM" id="SSF50129">
    <property type="entry name" value="GroES-like"/>
    <property type="match status" value="2"/>
</dbReference>
<dbReference type="InterPro" id="IPR013154">
    <property type="entry name" value="ADH-like_N"/>
</dbReference>
<dbReference type="EMBL" id="AP022599">
    <property type="protein sequence ID" value="BBY81645.1"/>
    <property type="molecule type" value="Genomic_DNA"/>
</dbReference>
<name>A0A7I7UJV5_MYCPV</name>
<keyword evidence="5 10" id="KW-0862">Zinc</keyword>
<dbReference type="SUPFAM" id="SSF51735">
    <property type="entry name" value="NAD(P)-binding Rossmann-fold domains"/>
    <property type="match status" value="1"/>
</dbReference>
<keyword evidence="13" id="KW-1185">Reference proteome</keyword>
<sequence>MKTKAAVLWGLHQKWEVEELDLDGPKEHEVLVKLTASGLCHSDDHLVTGDMPMNLPVVGGHEGAGVVADVGPGVSEVEVGDHVVLSFIPACGRCAECARGRSNLCVYGAAIMAGPQLDGTFRFHGRGQDIGQMCVLGTFSEYTVVPIASVVKVDNTIPLDKAALVGCGVTTGYGAAVRTGETRDGDTVVVMGVGGLGINAVQGAKLAGARYVVALDPVAYKRERATEFGATHAAATVEEAHGLITDLTRGGMADVCVVTTDSAEGAYVAQALSLVGKRGRVVMTAIPHPTDTAVDMSLFDLTLYEKQVRGCLFGSSNPRSDIHRILDLYQAGRLKLDELITREYDLDDVNQGYADMHNGLNLRGLIRF</sequence>
<dbReference type="RefSeq" id="WP_163901159.1">
    <property type="nucleotide sequence ID" value="NZ_AP022599.1"/>
</dbReference>
<proteinExistence type="inferred from homology"/>
<gene>
    <name evidence="12" type="ORF">MPUL_28030</name>
</gene>
<evidence type="ECO:0000256" key="8">
    <source>
        <dbReference type="ARBA" id="ARBA00049164"/>
    </source>
</evidence>
<dbReference type="PANTHER" id="PTHR43880:SF12">
    <property type="entry name" value="ALCOHOL DEHYDROGENASE CLASS-3"/>
    <property type="match status" value="1"/>
</dbReference>
<dbReference type="InterPro" id="IPR036291">
    <property type="entry name" value="NAD(P)-bd_dom_sf"/>
</dbReference>
<dbReference type="NCBIfam" id="TIGR03989">
    <property type="entry name" value="Rxyl_3153"/>
    <property type="match status" value="1"/>
</dbReference>
<dbReference type="GO" id="GO:0046294">
    <property type="term" value="P:formaldehyde catabolic process"/>
    <property type="evidence" value="ECO:0007669"/>
    <property type="project" value="TreeGrafter"/>
</dbReference>
<dbReference type="InterPro" id="IPR013149">
    <property type="entry name" value="ADH-like_C"/>
</dbReference>
<dbReference type="CDD" id="cd08279">
    <property type="entry name" value="Zn_ADH_class_III"/>
    <property type="match status" value="1"/>
</dbReference>
<dbReference type="SMART" id="SM00829">
    <property type="entry name" value="PKS_ER"/>
    <property type="match status" value="1"/>
</dbReference>
<comment type="cofactor">
    <cofactor evidence="1 10">
        <name>Zn(2+)</name>
        <dbReference type="ChEBI" id="CHEBI:29105"/>
    </cofactor>
</comment>
<dbReference type="Gene3D" id="3.90.180.10">
    <property type="entry name" value="Medium-chain alcohol dehydrogenases, catalytic domain"/>
    <property type="match status" value="1"/>
</dbReference>
<dbReference type="EC" id="1.1.1.1" evidence="3"/>
<dbReference type="GO" id="GO:0051903">
    <property type="term" value="F:S-(hydroxymethyl)glutathione dehydrogenase [NAD(P)+] activity"/>
    <property type="evidence" value="ECO:0007669"/>
    <property type="project" value="TreeGrafter"/>
</dbReference>
<dbReference type="GO" id="GO:0008270">
    <property type="term" value="F:zinc ion binding"/>
    <property type="evidence" value="ECO:0007669"/>
    <property type="project" value="InterPro"/>
</dbReference>
<evidence type="ECO:0000259" key="11">
    <source>
        <dbReference type="SMART" id="SM00829"/>
    </source>
</evidence>
<evidence type="ECO:0000256" key="5">
    <source>
        <dbReference type="ARBA" id="ARBA00022833"/>
    </source>
</evidence>
<dbReference type="PANTHER" id="PTHR43880">
    <property type="entry name" value="ALCOHOL DEHYDROGENASE"/>
    <property type="match status" value="1"/>
</dbReference>
<evidence type="ECO:0000256" key="10">
    <source>
        <dbReference type="RuleBase" id="RU361277"/>
    </source>
</evidence>
<dbReference type="Gene3D" id="3.40.50.720">
    <property type="entry name" value="NAD(P)-binding Rossmann-like Domain"/>
    <property type="match status" value="1"/>
</dbReference>